<dbReference type="PROSITE" id="PS51462">
    <property type="entry name" value="NUDIX"/>
    <property type="match status" value="1"/>
</dbReference>
<reference evidence="6 7" key="1">
    <citation type="journal article" date="2016" name="C (Basel)">
        <title>Selective Growth of and Electricity Production by Marine Exoelectrogenic Bacteria in Self-Aggregated Hydrogel of Microbially Reduced Graphene Oxide.</title>
        <authorList>
            <person name="Yoshida N."/>
            <person name="Goto Y."/>
            <person name="Miyata Y."/>
        </authorList>
    </citation>
    <scope>NUCLEOTIDE SEQUENCE [LARGE SCALE GENOMIC DNA]</scope>
    <source>
        <strain evidence="6 7">NIT-T3</strain>
    </source>
</reference>
<dbReference type="Proteomes" id="UP001319827">
    <property type="component" value="Chromosome"/>
</dbReference>
<evidence type="ECO:0000313" key="6">
    <source>
        <dbReference type="EMBL" id="BCR06229.1"/>
    </source>
</evidence>
<evidence type="ECO:0000259" key="5">
    <source>
        <dbReference type="PROSITE" id="PS51462"/>
    </source>
</evidence>
<evidence type="ECO:0000313" key="7">
    <source>
        <dbReference type="Proteomes" id="UP001319827"/>
    </source>
</evidence>
<comment type="cofactor">
    <cofactor evidence="1">
        <name>Mg(2+)</name>
        <dbReference type="ChEBI" id="CHEBI:18420"/>
    </cofactor>
</comment>
<keyword evidence="3" id="KW-0460">Magnesium</keyword>
<keyword evidence="7" id="KW-1185">Reference proteome</keyword>
<dbReference type="Pfam" id="PF00293">
    <property type="entry name" value="NUDIX"/>
    <property type="match status" value="1"/>
</dbReference>
<accession>A0ABN6E3V3</accession>
<name>A0ABN6E3V3_9BACT</name>
<dbReference type="PRINTS" id="PR00502">
    <property type="entry name" value="NUDIXFAMILY"/>
</dbReference>
<dbReference type="EMBL" id="AP024355">
    <property type="protein sequence ID" value="BCR06229.1"/>
    <property type="molecule type" value="Genomic_DNA"/>
</dbReference>
<reference evidence="6 7" key="2">
    <citation type="journal article" date="2021" name="Int. J. Syst. Evol. Microbiol.">
        <title>Isolation and Polyphasic Characterization of Desulfuromonas versatilis sp. Nov., an Electrogenic Bacteria Capable of Versatile Metabolism Isolated from a Graphene Oxide-Reducing Enrichment Culture.</title>
        <authorList>
            <person name="Xie L."/>
            <person name="Yoshida N."/>
            <person name="Ishii S."/>
            <person name="Meng L."/>
        </authorList>
    </citation>
    <scope>NUCLEOTIDE SEQUENCE [LARGE SCALE GENOMIC DNA]</scope>
    <source>
        <strain evidence="6 7">NIT-T3</strain>
    </source>
</reference>
<gene>
    <name evidence="6" type="ORF">DESUT3_32980</name>
</gene>
<sequence>MEHPKHVVVVGCLIRNRAGEVLLIRHPRRGWEIPQGRVEEGEDLVAAAHREVLEEAGVEMNLGPLAAVWSMTASPASIIFNFLADYRGGELRPSEESLELGWFSAEEALGYVTHPVNLDRLRTLLAYSGSVVYRAYAPKPYQVQVEAVFSSI</sequence>
<dbReference type="Gene3D" id="3.90.79.10">
    <property type="entry name" value="Nucleoside Triphosphate Pyrophosphohydrolase"/>
    <property type="match status" value="1"/>
</dbReference>
<dbReference type="PANTHER" id="PTHR43046">
    <property type="entry name" value="GDP-MANNOSE MANNOSYL HYDROLASE"/>
    <property type="match status" value="1"/>
</dbReference>
<protein>
    <recommendedName>
        <fullName evidence="5">Nudix hydrolase domain-containing protein</fullName>
    </recommendedName>
</protein>
<evidence type="ECO:0000256" key="1">
    <source>
        <dbReference type="ARBA" id="ARBA00001946"/>
    </source>
</evidence>
<evidence type="ECO:0000256" key="4">
    <source>
        <dbReference type="RuleBase" id="RU003476"/>
    </source>
</evidence>
<organism evidence="6 7">
    <name type="scientific">Desulfuromonas versatilis</name>
    <dbReference type="NCBI Taxonomy" id="2802975"/>
    <lineage>
        <taxon>Bacteria</taxon>
        <taxon>Pseudomonadati</taxon>
        <taxon>Thermodesulfobacteriota</taxon>
        <taxon>Desulfuromonadia</taxon>
        <taxon>Desulfuromonadales</taxon>
        <taxon>Desulfuromonadaceae</taxon>
        <taxon>Desulfuromonas</taxon>
    </lineage>
</organism>
<dbReference type="InterPro" id="IPR000086">
    <property type="entry name" value="NUDIX_hydrolase_dom"/>
</dbReference>
<dbReference type="PANTHER" id="PTHR43046:SF12">
    <property type="entry name" value="GDP-MANNOSE MANNOSYL HYDROLASE"/>
    <property type="match status" value="1"/>
</dbReference>
<dbReference type="InterPro" id="IPR015797">
    <property type="entry name" value="NUDIX_hydrolase-like_dom_sf"/>
</dbReference>
<evidence type="ECO:0000256" key="3">
    <source>
        <dbReference type="ARBA" id="ARBA00022842"/>
    </source>
</evidence>
<dbReference type="RefSeq" id="WP_221249600.1">
    <property type="nucleotide sequence ID" value="NZ_AP024355.1"/>
</dbReference>
<dbReference type="InterPro" id="IPR020084">
    <property type="entry name" value="NUDIX_hydrolase_CS"/>
</dbReference>
<dbReference type="PROSITE" id="PS00893">
    <property type="entry name" value="NUDIX_BOX"/>
    <property type="match status" value="1"/>
</dbReference>
<proteinExistence type="inferred from homology"/>
<evidence type="ECO:0000256" key="2">
    <source>
        <dbReference type="ARBA" id="ARBA00022801"/>
    </source>
</evidence>
<dbReference type="InterPro" id="IPR020476">
    <property type="entry name" value="Nudix_hydrolase"/>
</dbReference>
<dbReference type="SUPFAM" id="SSF55811">
    <property type="entry name" value="Nudix"/>
    <property type="match status" value="1"/>
</dbReference>
<feature type="domain" description="Nudix hydrolase" evidence="5">
    <location>
        <begin position="4"/>
        <end position="128"/>
    </location>
</feature>
<comment type="similarity">
    <text evidence="4">Belongs to the Nudix hydrolase family.</text>
</comment>
<keyword evidence="2 4" id="KW-0378">Hydrolase</keyword>